<sequence length="118" mass="13599">MTKTGKPDVYWYDILCKYAQGKYHFTTGKKPGAKKWKAALHSIDNCPSHKQTRIYDMFGKRIACKCGYHKNKVDQYEAGGDSLIHLGAQFTNDRITEEPSEENSHPHGEEQQEEEKSY</sequence>
<evidence type="ECO:0000313" key="2">
    <source>
        <dbReference type="EMBL" id="KAF4086636.1"/>
    </source>
</evidence>
<organism evidence="2 3">
    <name type="scientific">Ameiurus melas</name>
    <name type="common">Black bullhead</name>
    <name type="synonym">Silurus melas</name>
    <dbReference type="NCBI Taxonomy" id="219545"/>
    <lineage>
        <taxon>Eukaryota</taxon>
        <taxon>Metazoa</taxon>
        <taxon>Chordata</taxon>
        <taxon>Craniata</taxon>
        <taxon>Vertebrata</taxon>
        <taxon>Euteleostomi</taxon>
        <taxon>Actinopterygii</taxon>
        <taxon>Neopterygii</taxon>
        <taxon>Teleostei</taxon>
        <taxon>Ostariophysi</taxon>
        <taxon>Siluriformes</taxon>
        <taxon>Ictaluridae</taxon>
        <taxon>Ameiurus</taxon>
    </lineage>
</organism>
<comment type="caution">
    <text evidence="2">The sequence shown here is derived from an EMBL/GenBank/DDBJ whole genome shotgun (WGS) entry which is preliminary data.</text>
</comment>
<proteinExistence type="predicted"/>
<name>A0A7J6AVJ0_AMEME</name>
<protein>
    <submittedName>
        <fullName evidence="2">Uncharacterized protein</fullName>
    </submittedName>
</protein>
<dbReference type="AlphaFoldDB" id="A0A7J6AVJ0"/>
<gene>
    <name evidence="2" type="ORF">AMELA_G00085840</name>
</gene>
<feature type="region of interest" description="Disordered" evidence="1">
    <location>
        <begin position="91"/>
        <end position="118"/>
    </location>
</feature>
<reference evidence="2 3" key="1">
    <citation type="submission" date="2020-02" db="EMBL/GenBank/DDBJ databases">
        <title>A chromosome-scale genome assembly of the black bullhead catfish (Ameiurus melas).</title>
        <authorList>
            <person name="Wen M."/>
            <person name="Zham M."/>
            <person name="Cabau C."/>
            <person name="Klopp C."/>
            <person name="Donnadieu C."/>
            <person name="Roques C."/>
            <person name="Bouchez O."/>
            <person name="Lampietro C."/>
            <person name="Jouanno E."/>
            <person name="Herpin A."/>
            <person name="Louis A."/>
            <person name="Berthelot C."/>
            <person name="Parey E."/>
            <person name="Roest-Crollius H."/>
            <person name="Braasch I."/>
            <person name="Postlethwait J."/>
            <person name="Robinson-Rechavi M."/>
            <person name="Echchiki A."/>
            <person name="Begum T."/>
            <person name="Montfort J."/>
            <person name="Schartl M."/>
            <person name="Bobe J."/>
            <person name="Guiguen Y."/>
        </authorList>
    </citation>
    <scope>NUCLEOTIDE SEQUENCE [LARGE SCALE GENOMIC DNA]</scope>
    <source>
        <strain evidence="2">M_S1</strain>
        <tissue evidence="2">Blood</tissue>
    </source>
</reference>
<feature type="compositionally biased region" description="Basic and acidic residues" evidence="1">
    <location>
        <begin position="94"/>
        <end position="118"/>
    </location>
</feature>
<dbReference type="EMBL" id="JAAGNN010000007">
    <property type="protein sequence ID" value="KAF4086636.1"/>
    <property type="molecule type" value="Genomic_DNA"/>
</dbReference>
<evidence type="ECO:0000313" key="3">
    <source>
        <dbReference type="Proteomes" id="UP000593565"/>
    </source>
</evidence>
<keyword evidence="3" id="KW-1185">Reference proteome</keyword>
<accession>A0A7J6AVJ0</accession>
<evidence type="ECO:0000256" key="1">
    <source>
        <dbReference type="SAM" id="MobiDB-lite"/>
    </source>
</evidence>
<dbReference type="Proteomes" id="UP000593565">
    <property type="component" value="Unassembled WGS sequence"/>
</dbReference>